<name>A0ABU8RK89_9ACTN</name>
<gene>
    <name evidence="2" type="ORF">WDZ17_09490</name>
</gene>
<dbReference type="EMBL" id="JBBIAA010000009">
    <property type="protein sequence ID" value="MEJ5945522.1"/>
    <property type="molecule type" value="Genomic_DNA"/>
</dbReference>
<comment type="caution">
    <text evidence="2">The sequence shown here is derived from an EMBL/GenBank/DDBJ whole genome shotgun (WGS) entry which is preliminary data.</text>
</comment>
<feature type="region of interest" description="Disordered" evidence="1">
    <location>
        <begin position="35"/>
        <end position="55"/>
    </location>
</feature>
<reference evidence="2 3" key="1">
    <citation type="journal article" date="2017" name="Int. J. Syst. Evol. Microbiol.">
        <title>Pseudokineococcus basanitobsidens sp. nov., isolated from volcanic rock.</title>
        <authorList>
            <person name="Lee D.W."/>
            <person name="Park M.Y."/>
            <person name="Kim J.J."/>
            <person name="Kim B.S."/>
        </authorList>
    </citation>
    <scope>NUCLEOTIDE SEQUENCE [LARGE SCALE GENOMIC DNA]</scope>
    <source>
        <strain evidence="2 3">DSM 103726</strain>
    </source>
</reference>
<keyword evidence="3" id="KW-1185">Reference proteome</keyword>
<protein>
    <submittedName>
        <fullName evidence="2">Uncharacterized protein</fullName>
    </submittedName>
</protein>
<dbReference type="RefSeq" id="WP_339574907.1">
    <property type="nucleotide sequence ID" value="NZ_JBBIAA010000009.1"/>
</dbReference>
<accession>A0ABU8RK89</accession>
<proteinExistence type="predicted"/>
<evidence type="ECO:0000313" key="2">
    <source>
        <dbReference type="EMBL" id="MEJ5945522.1"/>
    </source>
</evidence>
<evidence type="ECO:0000256" key="1">
    <source>
        <dbReference type="SAM" id="MobiDB-lite"/>
    </source>
</evidence>
<evidence type="ECO:0000313" key="3">
    <source>
        <dbReference type="Proteomes" id="UP001387100"/>
    </source>
</evidence>
<dbReference type="Proteomes" id="UP001387100">
    <property type="component" value="Unassembled WGS sequence"/>
</dbReference>
<organism evidence="2 3">
    <name type="scientific">Pseudokineococcus basanitobsidens</name>
    <dbReference type="NCBI Taxonomy" id="1926649"/>
    <lineage>
        <taxon>Bacteria</taxon>
        <taxon>Bacillati</taxon>
        <taxon>Actinomycetota</taxon>
        <taxon>Actinomycetes</taxon>
        <taxon>Kineosporiales</taxon>
        <taxon>Kineosporiaceae</taxon>
        <taxon>Pseudokineococcus</taxon>
    </lineage>
</organism>
<sequence>MLAGLVEVVLGVDTREDTHTAAARERLAAWTTTTADLDATPAPSGRTAAPRVVTT</sequence>